<sequence>MPMSHLGSPNPLPHFAHQQPIQSKPTPPNRGLNAQESSRGFAWGADSILPYQVLDQYDRAQTVGELRVLEISNGRLTALVAPHLGGRLLSLRDEAAGRDLLFTNPVFQPANLGALNAWFSGGVEWNGLIPGHTPVSCSAVFAGVVQTERGPVLRVYEFDRIVEATWQIDLYLPADDDRLFVHGRIVNADALDKEAYWWTNMAVPATPGMRVLSPADYAIEHVLPGNQLERFAFPDPARFDGSYPERWVDATSVFFRTQEPQPLWIAALDAQGTGLAQVATPHMQGRKFFYFGTGSGGQQWMDFLSQPQRGNYVEIQSGMTPTQNQRFALPAHSEVHWTEAYACVQLEPEWAHQADYQGACRAAGEVVHARIGPDELAEIDTFLRAVSSQALTQRLHAGASWGMRHEQLTQSALAQGLDFGVRTPMQGMDPWDELLHTGRFSAASLESVPATWAMSPRWCAALEHSAALYGSTWLHALALGLAAQNRGDMAQARAWVERSLALKPTWLAYRQSALLAPNACTREMAYLVAWRLPGAPAALAVEIVHVLLQAGRMDAARAFVDELPPNVRALERIHTAQAQLAAHAQDWPLLARLLDHPFATVREGETLLDTLWTTLHQGLCKAHWGECWTPAAWQAWQAQYPVPAHLNFRMQGANVHLATPSDSEHSPHG</sequence>
<protein>
    <submittedName>
        <fullName evidence="3">DUF5107 domain-containing protein</fullName>
    </submittedName>
</protein>
<organism evidence="3 4">
    <name type="scientific">Rhodoferax aquaticus</name>
    <dbReference type="NCBI Taxonomy" id="2527691"/>
    <lineage>
        <taxon>Bacteria</taxon>
        <taxon>Pseudomonadati</taxon>
        <taxon>Pseudomonadota</taxon>
        <taxon>Betaproteobacteria</taxon>
        <taxon>Burkholderiales</taxon>
        <taxon>Comamonadaceae</taxon>
        <taxon>Rhodoferax</taxon>
    </lineage>
</organism>
<evidence type="ECO:0000259" key="2">
    <source>
        <dbReference type="Pfam" id="PF17128"/>
    </source>
</evidence>
<reference evidence="4" key="1">
    <citation type="submission" date="2019-02" db="EMBL/GenBank/DDBJ databases">
        <title>Complete genome sequence of Rhodoferax sp. Gr-4.</title>
        <authorList>
            <person name="Jin L."/>
        </authorList>
    </citation>
    <scope>NUCLEOTIDE SEQUENCE [LARGE SCALE GENOMIC DNA]</scope>
    <source>
        <strain evidence="4">Gr-4</strain>
    </source>
</reference>
<dbReference type="KEGG" id="rhg:EXZ61_05565"/>
<evidence type="ECO:0000256" key="1">
    <source>
        <dbReference type="SAM" id="MobiDB-lite"/>
    </source>
</evidence>
<name>A0A515ELY9_9BURK</name>
<evidence type="ECO:0000313" key="4">
    <source>
        <dbReference type="Proteomes" id="UP000317365"/>
    </source>
</evidence>
<reference evidence="4" key="2">
    <citation type="journal article" date="2020" name="Int. J. Syst. Evol. Microbiol.">
        <title>Genomic insights into a novel species Rhodoferax aquaticus sp. nov., isolated from freshwater.</title>
        <authorList>
            <person name="Li T."/>
            <person name="Zhuo Y."/>
            <person name="Jin C.Z."/>
            <person name="Wu X."/>
            <person name="Ko S.R."/>
            <person name="Jin F.J."/>
            <person name="Ahn C.Y."/>
            <person name="Oh H.M."/>
            <person name="Lee H.G."/>
            <person name="Jin L."/>
        </authorList>
    </citation>
    <scope>NUCLEOTIDE SEQUENCE [LARGE SCALE GENOMIC DNA]</scope>
    <source>
        <strain evidence="4">Gr-4</strain>
    </source>
</reference>
<feature type="domain" description="DUF5107" evidence="2">
    <location>
        <begin position="47"/>
        <end position="325"/>
    </location>
</feature>
<feature type="region of interest" description="Disordered" evidence="1">
    <location>
        <begin position="1"/>
        <end position="36"/>
    </location>
</feature>
<dbReference type="AlphaFoldDB" id="A0A515ELY9"/>
<accession>A0A515ELY9</accession>
<gene>
    <name evidence="3" type="ORF">EXZ61_05565</name>
</gene>
<keyword evidence="4" id="KW-1185">Reference proteome</keyword>
<proteinExistence type="predicted"/>
<evidence type="ECO:0000313" key="3">
    <source>
        <dbReference type="EMBL" id="QDL53680.1"/>
    </source>
</evidence>
<dbReference type="Proteomes" id="UP000317365">
    <property type="component" value="Chromosome"/>
</dbReference>
<dbReference type="EMBL" id="CP036282">
    <property type="protein sequence ID" value="QDL53680.1"/>
    <property type="molecule type" value="Genomic_DNA"/>
</dbReference>
<dbReference type="InterPro" id="IPR033396">
    <property type="entry name" value="DUF5107"/>
</dbReference>
<dbReference type="Pfam" id="PF17128">
    <property type="entry name" value="DUF5107"/>
    <property type="match status" value="1"/>
</dbReference>
<dbReference type="RefSeq" id="WP_142809806.1">
    <property type="nucleotide sequence ID" value="NZ_CP036282.1"/>
</dbReference>